<dbReference type="Proteomes" id="UP001597533">
    <property type="component" value="Unassembled WGS sequence"/>
</dbReference>
<dbReference type="EMBL" id="JBHUOV010000001">
    <property type="protein sequence ID" value="MFD2822846.1"/>
    <property type="molecule type" value="Genomic_DNA"/>
</dbReference>
<organism evidence="3 4">
    <name type="scientific">Lacinutrix iliipiscaria</name>
    <dbReference type="NCBI Taxonomy" id="1230532"/>
    <lineage>
        <taxon>Bacteria</taxon>
        <taxon>Pseudomonadati</taxon>
        <taxon>Bacteroidota</taxon>
        <taxon>Flavobacteriia</taxon>
        <taxon>Flavobacteriales</taxon>
        <taxon>Flavobacteriaceae</taxon>
        <taxon>Lacinutrix</taxon>
    </lineage>
</organism>
<gene>
    <name evidence="3" type="ORF">ACFS5M_04135</name>
</gene>
<dbReference type="Pfam" id="PF14129">
    <property type="entry name" value="DUF4296"/>
    <property type="match status" value="1"/>
</dbReference>
<dbReference type="PROSITE" id="PS51257">
    <property type="entry name" value="PROKAR_LIPOPROTEIN"/>
    <property type="match status" value="1"/>
</dbReference>
<protein>
    <submittedName>
        <fullName evidence="3">DUF4296 domain-containing protein</fullName>
    </submittedName>
</protein>
<reference evidence="4" key="1">
    <citation type="journal article" date="2019" name="Int. J. Syst. Evol. Microbiol.">
        <title>The Global Catalogue of Microorganisms (GCM) 10K type strain sequencing project: providing services to taxonomists for standard genome sequencing and annotation.</title>
        <authorList>
            <consortium name="The Broad Institute Genomics Platform"/>
            <consortium name="The Broad Institute Genome Sequencing Center for Infectious Disease"/>
            <person name="Wu L."/>
            <person name="Ma J."/>
        </authorList>
    </citation>
    <scope>NUCLEOTIDE SEQUENCE [LARGE SCALE GENOMIC DNA]</scope>
    <source>
        <strain evidence="4">KCTC 32141</strain>
    </source>
</reference>
<feature type="domain" description="DUF4296" evidence="2">
    <location>
        <begin position="25"/>
        <end position="107"/>
    </location>
</feature>
<accession>A0ABW5WLT7</accession>
<keyword evidence="1" id="KW-0175">Coiled coil</keyword>
<sequence>MRSLINICFVLLLVSCYDIKKPKKPDNLIAKDKMVNVIIDLSLFNSAKGINKRILEDKGINLEQYVYEQHDIDSLQFAESNNYYAHHIDDYEAIYKEVKDSLSQLKDKYTEIENKQKRIQQRRDSIRRAEIKDSIYRNKKGMKALTKDH</sequence>
<dbReference type="RefSeq" id="WP_183486106.1">
    <property type="nucleotide sequence ID" value="NZ_JBHUOV010000001.1"/>
</dbReference>
<feature type="coiled-coil region" evidence="1">
    <location>
        <begin position="88"/>
        <end position="132"/>
    </location>
</feature>
<keyword evidence="4" id="KW-1185">Reference proteome</keyword>
<evidence type="ECO:0000256" key="1">
    <source>
        <dbReference type="SAM" id="Coils"/>
    </source>
</evidence>
<comment type="caution">
    <text evidence="3">The sequence shown here is derived from an EMBL/GenBank/DDBJ whole genome shotgun (WGS) entry which is preliminary data.</text>
</comment>
<evidence type="ECO:0000313" key="3">
    <source>
        <dbReference type="EMBL" id="MFD2822846.1"/>
    </source>
</evidence>
<proteinExistence type="predicted"/>
<evidence type="ECO:0000313" key="4">
    <source>
        <dbReference type="Proteomes" id="UP001597533"/>
    </source>
</evidence>
<evidence type="ECO:0000259" key="2">
    <source>
        <dbReference type="Pfam" id="PF14129"/>
    </source>
</evidence>
<dbReference type="InterPro" id="IPR025381">
    <property type="entry name" value="DUF4296"/>
</dbReference>
<name>A0ABW5WLT7_9FLAO</name>